<dbReference type="SUPFAM" id="SSF48295">
    <property type="entry name" value="TrpR-like"/>
    <property type="match status" value="1"/>
</dbReference>
<protein>
    <recommendedName>
        <fullName evidence="8 9">Chromosomal replication initiator protein DnaA</fullName>
    </recommendedName>
</protein>
<dbReference type="Proteomes" id="UP000230646">
    <property type="component" value="Unassembled WGS sequence"/>
</dbReference>
<feature type="domain" description="AAA+ ATPase" evidence="13">
    <location>
        <begin position="156"/>
        <end position="290"/>
    </location>
</feature>
<dbReference type="FunFam" id="1.10.8.60:FF:000003">
    <property type="entry name" value="Chromosomal replication initiator protein DnaA"/>
    <property type="match status" value="1"/>
</dbReference>
<dbReference type="PROSITE" id="PS01008">
    <property type="entry name" value="DNAA"/>
    <property type="match status" value="1"/>
</dbReference>
<evidence type="ECO:0000256" key="7">
    <source>
        <dbReference type="ARBA" id="ARBA00023125"/>
    </source>
</evidence>
<evidence type="ECO:0000256" key="11">
    <source>
        <dbReference type="RuleBase" id="RU004227"/>
    </source>
</evidence>
<dbReference type="Gene3D" id="3.40.50.300">
    <property type="entry name" value="P-loop containing nucleotide triphosphate hydrolases"/>
    <property type="match status" value="1"/>
</dbReference>
<evidence type="ECO:0000256" key="1">
    <source>
        <dbReference type="ARBA" id="ARBA00006583"/>
    </source>
</evidence>
<name>A0A2M8CCK0_9BACT</name>
<dbReference type="Pfam" id="PF11638">
    <property type="entry name" value="DnaA_N"/>
    <property type="match status" value="1"/>
</dbReference>
<dbReference type="Proteomes" id="UP000228560">
    <property type="component" value="Unassembled WGS sequence"/>
</dbReference>
<dbReference type="PANTHER" id="PTHR30050">
    <property type="entry name" value="CHROMOSOMAL REPLICATION INITIATOR PROTEIN DNAA"/>
    <property type="match status" value="1"/>
</dbReference>
<dbReference type="SUPFAM" id="SSF52540">
    <property type="entry name" value="P-loop containing nucleoside triphosphate hydrolases"/>
    <property type="match status" value="1"/>
</dbReference>
<comment type="caution">
    <text evidence="8">Lacks conserved residue(s) required for the propagation of feature annotation.</text>
</comment>
<dbReference type="InterPro" id="IPR013317">
    <property type="entry name" value="DnaA_dom"/>
</dbReference>
<feature type="binding site" evidence="8">
    <location>
        <position position="171"/>
    </location>
    <ligand>
        <name>ATP</name>
        <dbReference type="ChEBI" id="CHEBI:30616"/>
    </ligand>
</feature>
<keyword evidence="5 8" id="KW-0067">ATP-binding</keyword>
<dbReference type="GO" id="GO:0005737">
    <property type="term" value="C:cytoplasm"/>
    <property type="evidence" value="ECO:0007669"/>
    <property type="project" value="UniProtKB-SubCell"/>
</dbReference>
<proteinExistence type="inferred from homology"/>
<feature type="region of interest" description="Domain IV, binds dsDNA" evidence="8">
    <location>
        <begin position="342"/>
        <end position="462"/>
    </location>
</feature>
<dbReference type="GO" id="GO:0005524">
    <property type="term" value="F:ATP binding"/>
    <property type="evidence" value="ECO:0007669"/>
    <property type="project" value="UniProtKB-UniRule"/>
</dbReference>
<keyword evidence="7 8" id="KW-0238">DNA-binding</keyword>
<sequence>MDLIEMNELWSKILEIIKGELGPQSYNSWFINTKIIKFEDQELTISVPSGFCKDWLEKHYMEFIKDILKRTINVDDNLKIEFEIEHQNIFPSTPSKSSTPPIPSKPKKETKKVEALLKNNEIILKSKYTFDNFVVGNSNRFAHAACLAVAQSPAKSYNPLFVYGGVGLGKTHLMRAIGNYIIQYNQQSKVNILYISSEKFTNELINSIRDDRTVAFRDRYRNVDLLLIDDIQFLAGKERTQEEFFHTFNTLYDSNKQIVITSDRPPQEIPTLEDRLISRFECGLITDIQPPDLETRIAILRKKAQTENLNIPDEVINFIAEKIPSNIRQLEGALNKLTAYSTLTKSNLSTSLAQEILKDIIPLENKVISINQIQKTISDYFNIKLSALLSKKRTKDIITARQIAIYISRELTELSLPVIGAAFGGKDHTTILHSYNKIKNKIGKDKGLKSTIDNLSLKIKNS</sequence>
<dbReference type="InterPro" id="IPR010921">
    <property type="entry name" value="Trp_repressor/repl_initiator"/>
</dbReference>
<evidence type="ECO:0000259" key="14">
    <source>
        <dbReference type="SMART" id="SM00760"/>
    </source>
</evidence>
<dbReference type="SMART" id="SM00382">
    <property type="entry name" value="AAA"/>
    <property type="match status" value="1"/>
</dbReference>
<keyword evidence="6 8" id="KW-0446">Lipid-binding</keyword>
<dbReference type="CDD" id="cd00009">
    <property type="entry name" value="AAA"/>
    <property type="match status" value="1"/>
</dbReference>
<organism evidence="17 18">
    <name type="scientific">Candidatus Infernicultor aquiphilus</name>
    <dbReference type="NCBI Taxonomy" id="1805029"/>
    <lineage>
        <taxon>Bacteria</taxon>
        <taxon>Pseudomonadati</taxon>
        <taxon>Atribacterota</taxon>
        <taxon>Candidatus Phoenicimicrobiia</taxon>
        <taxon>Candidatus Pheonicimicrobiales</taxon>
        <taxon>Candidatus Phoenicimicrobiaceae</taxon>
        <taxon>Candidatus Infernicultor</taxon>
    </lineage>
</organism>
<evidence type="ECO:0000256" key="4">
    <source>
        <dbReference type="ARBA" id="ARBA00022741"/>
    </source>
</evidence>
<evidence type="ECO:0000256" key="6">
    <source>
        <dbReference type="ARBA" id="ARBA00023121"/>
    </source>
</evidence>
<feature type="binding site" evidence="8">
    <location>
        <position position="170"/>
    </location>
    <ligand>
        <name>ATP</name>
        <dbReference type="ChEBI" id="CHEBI:30616"/>
    </ligand>
</feature>
<keyword evidence="2 8" id="KW-0963">Cytoplasm</keyword>
<accession>A0A2M7KB78</accession>
<dbReference type="Pfam" id="PF00308">
    <property type="entry name" value="Bac_DnaA"/>
    <property type="match status" value="1"/>
</dbReference>
<dbReference type="InterPro" id="IPR018312">
    <property type="entry name" value="Chromosome_initiator_DnaA_CS"/>
</dbReference>
<evidence type="ECO:0000256" key="8">
    <source>
        <dbReference type="HAMAP-Rule" id="MF_00377"/>
    </source>
</evidence>
<dbReference type="PANTHER" id="PTHR30050:SF2">
    <property type="entry name" value="CHROMOSOMAL REPLICATION INITIATOR PROTEIN DNAA"/>
    <property type="match status" value="1"/>
</dbReference>
<keyword evidence="3 8" id="KW-0235">DNA replication</keyword>
<dbReference type="NCBIfam" id="TIGR00362">
    <property type="entry name" value="DnaA"/>
    <property type="match status" value="1"/>
</dbReference>
<evidence type="ECO:0000313" key="18">
    <source>
        <dbReference type="Proteomes" id="UP000228560"/>
    </source>
</evidence>
<evidence type="ECO:0000313" key="15">
    <source>
        <dbReference type="EMBL" id="PIX35383.1"/>
    </source>
</evidence>
<dbReference type="EMBL" id="PFIP01000005">
    <property type="protein sequence ID" value="PIX35383.1"/>
    <property type="molecule type" value="Genomic_DNA"/>
</dbReference>
<reference evidence="18 19" key="1">
    <citation type="submission" date="2017-09" db="EMBL/GenBank/DDBJ databases">
        <title>Depth-based differentiation of microbial function through sediment-hosted aquifers and enrichment of novel symbionts in the deep terrestrial subsurface.</title>
        <authorList>
            <person name="Probst A.J."/>
            <person name="Ladd B."/>
            <person name="Jarett J.K."/>
            <person name="Geller-Mcgrath D.E."/>
            <person name="Sieber C.M."/>
            <person name="Emerson J.B."/>
            <person name="Anantharaman K."/>
            <person name="Thomas B.C."/>
            <person name="Malmstrom R."/>
            <person name="Stieglmeier M."/>
            <person name="Klingl A."/>
            <person name="Woyke T."/>
            <person name="Ryan C.M."/>
            <person name="Banfield J.F."/>
        </authorList>
    </citation>
    <scope>NUCLEOTIDE SEQUENCE [LARGE SCALE GENOMIC DNA]</scope>
    <source>
        <strain evidence="16">CG_4_10_14_3_um_filter_34_13</strain>
        <strain evidence="17">CG_4_9_14_3_um_filter_33_16</strain>
    </source>
</reference>
<evidence type="ECO:0000259" key="13">
    <source>
        <dbReference type="SMART" id="SM00382"/>
    </source>
</evidence>
<dbReference type="Pfam" id="PF08299">
    <property type="entry name" value="Bac_DnaA_C"/>
    <property type="match status" value="1"/>
</dbReference>
<dbReference type="GO" id="GO:0005886">
    <property type="term" value="C:plasma membrane"/>
    <property type="evidence" value="ECO:0007669"/>
    <property type="project" value="TreeGrafter"/>
</dbReference>
<dbReference type="CDD" id="cd06571">
    <property type="entry name" value="Bac_DnaA_C"/>
    <property type="match status" value="1"/>
</dbReference>
<feature type="binding site" evidence="8">
    <location>
        <position position="169"/>
    </location>
    <ligand>
        <name>ATP</name>
        <dbReference type="ChEBI" id="CHEBI:30616"/>
    </ligand>
</feature>
<evidence type="ECO:0000256" key="12">
    <source>
        <dbReference type="SAM" id="MobiDB-lite"/>
    </source>
</evidence>
<dbReference type="InterPro" id="IPR024633">
    <property type="entry name" value="DnaA_N_dom"/>
</dbReference>
<dbReference type="SMART" id="SM00760">
    <property type="entry name" value="Bac_DnaA_C"/>
    <property type="match status" value="1"/>
</dbReference>
<dbReference type="EMBL" id="PFKO01000156">
    <property type="protein sequence ID" value="PIY32864.1"/>
    <property type="molecule type" value="Genomic_DNA"/>
</dbReference>
<accession>A0A2M7PR89</accession>
<comment type="caution">
    <text evidence="17">The sequence shown here is derived from an EMBL/GenBank/DDBJ whole genome shotgun (WGS) entry which is preliminary data.</text>
</comment>
<dbReference type="Proteomes" id="UP000231493">
    <property type="component" value="Unassembled WGS sequence"/>
</dbReference>
<evidence type="ECO:0000313" key="19">
    <source>
        <dbReference type="Proteomes" id="UP000230646"/>
    </source>
</evidence>
<dbReference type="Gene3D" id="1.10.1750.10">
    <property type="match status" value="1"/>
</dbReference>
<evidence type="ECO:0000256" key="10">
    <source>
        <dbReference type="RuleBase" id="RU000577"/>
    </source>
</evidence>
<comment type="domain">
    <text evidence="8">Domain I is involved in oligomerization and binding regulators, domain II is flexibile and of varying length in different bacteria, domain III forms the AAA+ region, while domain IV binds dsDNA.</text>
</comment>
<comment type="subunit">
    <text evidence="8">Oligomerizes as a right-handed, spiral filament on DNA at oriC.</text>
</comment>
<dbReference type="PRINTS" id="PR00051">
    <property type="entry name" value="DNAA"/>
</dbReference>
<dbReference type="GO" id="GO:0006275">
    <property type="term" value="P:regulation of DNA replication"/>
    <property type="evidence" value="ECO:0007669"/>
    <property type="project" value="UniProtKB-UniRule"/>
</dbReference>
<dbReference type="GO" id="GO:0008289">
    <property type="term" value="F:lipid binding"/>
    <property type="evidence" value="ECO:0007669"/>
    <property type="project" value="UniProtKB-KW"/>
</dbReference>
<comment type="subcellular location">
    <subcellularLocation>
        <location evidence="8">Cytoplasm</location>
    </subcellularLocation>
</comment>
<feature type="region of interest" description="Disordered" evidence="12">
    <location>
        <begin position="91"/>
        <end position="110"/>
    </location>
</feature>
<dbReference type="HAMAP" id="MF_00377">
    <property type="entry name" value="DnaA_bact"/>
    <property type="match status" value="1"/>
</dbReference>
<dbReference type="Gene3D" id="3.30.300.180">
    <property type="match status" value="1"/>
</dbReference>
<comment type="function">
    <text evidence="8 10">Plays an essential role in the initiation and regulation of chromosomal replication. ATP-DnaA binds to the origin of replication (oriC) to initiate formation of the DNA replication initiation complex once per cell cycle. Binds the DnaA box (a 9 base pair repeat at the origin) and separates the double-stranded (ds)DNA. Forms a right-handed helical filament on oriC DNA; dsDNA binds to the exterior of the filament while single-stranded (ss)DNA is stabiized in the filament's interior. The ATP-DnaA-oriC complex binds and stabilizes one strand of the AT-rich DNA unwinding element (DUE), permitting loading of DNA polymerase. After initiation quickly degrades to an ADP-DnaA complex that is not apt for DNA replication. Binds acidic phospholipids.</text>
</comment>
<dbReference type="GO" id="GO:0006270">
    <property type="term" value="P:DNA replication initiation"/>
    <property type="evidence" value="ECO:0007669"/>
    <property type="project" value="UniProtKB-UniRule"/>
</dbReference>
<dbReference type="InterPro" id="IPR038454">
    <property type="entry name" value="DnaA_N_sf"/>
</dbReference>
<dbReference type="InterPro" id="IPR020591">
    <property type="entry name" value="Chromosome_initiator_DnaA-like"/>
</dbReference>
<dbReference type="EMBL" id="PFTV01000106">
    <property type="protein sequence ID" value="PJB56797.1"/>
    <property type="molecule type" value="Genomic_DNA"/>
</dbReference>
<dbReference type="Gene3D" id="1.10.8.60">
    <property type="match status" value="1"/>
</dbReference>
<dbReference type="GO" id="GO:0003688">
    <property type="term" value="F:DNA replication origin binding"/>
    <property type="evidence" value="ECO:0007669"/>
    <property type="project" value="UniProtKB-UniRule"/>
</dbReference>
<evidence type="ECO:0000313" key="16">
    <source>
        <dbReference type="EMBL" id="PIY32864.1"/>
    </source>
</evidence>
<keyword evidence="4 8" id="KW-0547">Nucleotide-binding</keyword>
<reference evidence="15" key="2">
    <citation type="submission" date="2017-09" db="EMBL/GenBank/DDBJ databases">
        <title>Depth-based differentiation of microbial function through sediment-hosted aquifers and enrichment of novel symbionts in the deep terrestrial subsurface.</title>
        <authorList>
            <person name="Probst A.J."/>
            <person name="Ladd B."/>
            <person name="Jarett J.K."/>
            <person name="Geller-Mcgrath D.E."/>
            <person name="Sieber C.M.K."/>
            <person name="Emerson J.B."/>
            <person name="Anantharaman K."/>
            <person name="Thomas B.C."/>
            <person name="Malmstrom R."/>
            <person name="Stieglmeier M."/>
            <person name="Klingl A."/>
            <person name="Woyke T."/>
            <person name="Ryan C.M."/>
            <person name="Banfield J.F."/>
        </authorList>
    </citation>
    <scope>NUCLEOTIDE SEQUENCE</scope>
    <source>
        <strain evidence="15">CG_4_8_14_3_um_filter_34_18</strain>
    </source>
</reference>
<feature type="domain" description="Chromosomal replication initiator DnaA C-terminal" evidence="14">
    <location>
        <begin position="369"/>
        <end position="438"/>
    </location>
</feature>
<dbReference type="InterPro" id="IPR027417">
    <property type="entry name" value="P-loop_NTPase"/>
</dbReference>
<evidence type="ECO:0000256" key="5">
    <source>
        <dbReference type="ARBA" id="ARBA00022840"/>
    </source>
</evidence>
<comment type="similarity">
    <text evidence="1 8 11">Belongs to the DnaA family.</text>
</comment>
<gene>
    <name evidence="8" type="primary">dnaA</name>
    <name evidence="17" type="ORF">CO097_04385</name>
    <name evidence="16" type="ORF">COZ07_04255</name>
    <name evidence="15" type="ORF">COZ58_00135</name>
</gene>
<accession>A0A2M8CCK0</accession>
<evidence type="ECO:0000256" key="2">
    <source>
        <dbReference type="ARBA" id="ARBA00022490"/>
    </source>
</evidence>
<feature type="binding site" evidence="8">
    <location>
        <position position="167"/>
    </location>
    <ligand>
        <name>ATP</name>
        <dbReference type="ChEBI" id="CHEBI:30616"/>
    </ligand>
</feature>
<dbReference type="RefSeq" id="WP_406607358.1">
    <property type="nucleotide sequence ID" value="NZ_PFKO01000156.1"/>
</dbReference>
<feature type="region of interest" description="Domain I, interacts with DnaA modulators" evidence="8">
    <location>
        <begin position="1"/>
        <end position="93"/>
    </location>
</feature>
<dbReference type="InterPro" id="IPR013159">
    <property type="entry name" value="DnaA_C"/>
</dbReference>
<evidence type="ECO:0000256" key="3">
    <source>
        <dbReference type="ARBA" id="ARBA00022705"/>
    </source>
</evidence>
<evidence type="ECO:0000313" key="17">
    <source>
        <dbReference type="EMBL" id="PJB56797.1"/>
    </source>
</evidence>
<dbReference type="InterPro" id="IPR001957">
    <property type="entry name" value="Chromosome_initiator_DnaA"/>
</dbReference>
<dbReference type="InterPro" id="IPR003593">
    <property type="entry name" value="AAA+_ATPase"/>
</dbReference>
<dbReference type="FunFam" id="3.40.50.300:FF:000150">
    <property type="entry name" value="Chromosomal replication initiator protein DnaA"/>
    <property type="match status" value="1"/>
</dbReference>
<evidence type="ECO:0000256" key="9">
    <source>
        <dbReference type="NCBIfam" id="TIGR00362"/>
    </source>
</evidence>
<dbReference type="AlphaFoldDB" id="A0A2M8CCK0"/>